<keyword evidence="2" id="KW-1185">Reference proteome</keyword>
<reference evidence="1 2" key="1">
    <citation type="journal article" date="2015" name="Genome Biol. Evol.">
        <title>Comparative Genomics of a Bacterivorous Green Alga Reveals Evolutionary Causalities and Consequences of Phago-Mixotrophic Mode of Nutrition.</title>
        <authorList>
            <person name="Burns J.A."/>
            <person name="Paasch A."/>
            <person name="Narechania A."/>
            <person name="Kim E."/>
        </authorList>
    </citation>
    <scope>NUCLEOTIDE SEQUENCE [LARGE SCALE GENOMIC DNA]</scope>
    <source>
        <strain evidence="1 2">PLY_AMNH</strain>
    </source>
</reference>
<dbReference type="EMBL" id="LGRX02010791">
    <property type="protein sequence ID" value="KAK3269702.1"/>
    <property type="molecule type" value="Genomic_DNA"/>
</dbReference>
<accession>A0AAE0L2Q7</accession>
<dbReference type="AlphaFoldDB" id="A0AAE0L2Q7"/>
<organism evidence="1 2">
    <name type="scientific">Cymbomonas tetramitiformis</name>
    <dbReference type="NCBI Taxonomy" id="36881"/>
    <lineage>
        <taxon>Eukaryota</taxon>
        <taxon>Viridiplantae</taxon>
        <taxon>Chlorophyta</taxon>
        <taxon>Pyramimonadophyceae</taxon>
        <taxon>Pyramimonadales</taxon>
        <taxon>Pyramimonadaceae</taxon>
        <taxon>Cymbomonas</taxon>
    </lineage>
</organism>
<name>A0AAE0L2Q7_9CHLO</name>
<gene>
    <name evidence="1" type="ORF">CYMTET_21870</name>
</gene>
<proteinExistence type="predicted"/>
<protein>
    <submittedName>
        <fullName evidence="1">Uncharacterized protein</fullName>
    </submittedName>
</protein>
<comment type="caution">
    <text evidence="1">The sequence shown here is derived from an EMBL/GenBank/DDBJ whole genome shotgun (WGS) entry which is preliminary data.</text>
</comment>
<evidence type="ECO:0000313" key="1">
    <source>
        <dbReference type="EMBL" id="KAK3269702.1"/>
    </source>
</evidence>
<dbReference type="Proteomes" id="UP001190700">
    <property type="component" value="Unassembled WGS sequence"/>
</dbReference>
<sequence length="239" mass="26483">MAQKFDLHNDKTYDALSKRTHSSMRYEQLVLAPALSYMHGATAYSKSGMDRLMDKKDPPTVDYSCHVATWEERRKEIKGWMTARRADLKLILELVGDYSAELVASRLLVTGAVGDVTIGSKGRSSAHVVGGSAVSTYDVSQRATLENMEACGTGENERRCYEEECKRVGCEITLLTRRAQLVAVPSKGADILGEPEQRLPLCVFASGMVEKVRKGKVKYRAMSDYSRPRGVGVNARIEL</sequence>
<evidence type="ECO:0000313" key="2">
    <source>
        <dbReference type="Proteomes" id="UP001190700"/>
    </source>
</evidence>